<proteinExistence type="predicted"/>
<comment type="caution">
    <text evidence="2">The sequence shown here is derived from an EMBL/GenBank/DDBJ whole genome shotgun (WGS) entry which is preliminary data.</text>
</comment>
<dbReference type="AlphaFoldDB" id="A0AAJ5FM41"/>
<protein>
    <submittedName>
        <fullName evidence="2">Uncharacterized protein</fullName>
    </submittedName>
</protein>
<keyword evidence="1" id="KW-0472">Membrane</keyword>
<gene>
    <name evidence="2" type="ORF">DIS17_00985</name>
</gene>
<dbReference type="EMBL" id="QFDK01000001">
    <property type="protein sequence ID" value="TOZ06048.1"/>
    <property type="molecule type" value="Genomic_DNA"/>
</dbReference>
<keyword evidence="1" id="KW-1133">Transmembrane helix</keyword>
<evidence type="ECO:0000313" key="3">
    <source>
        <dbReference type="Proteomes" id="UP000785759"/>
    </source>
</evidence>
<name>A0AAJ5FM41_LEVBR</name>
<organism evidence="2 3">
    <name type="scientific">Levilactobacillus brevis</name>
    <name type="common">Lactobacillus brevis</name>
    <dbReference type="NCBI Taxonomy" id="1580"/>
    <lineage>
        <taxon>Bacteria</taxon>
        <taxon>Bacillati</taxon>
        <taxon>Bacillota</taxon>
        <taxon>Bacilli</taxon>
        <taxon>Lactobacillales</taxon>
        <taxon>Lactobacillaceae</taxon>
        <taxon>Levilactobacillus</taxon>
    </lineage>
</organism>
<dbReference type="Proteomes" id="UP000785759">
    <property type="component" value="Unassembled WGS sequence"/>
</dbReference>
<reference evidence="2" key="1">
    <citation type="submission" date="2018-05" db="EMBL/GenBank/DDBJ databases">
        <title>Genome Comparison of Lactic Acid Bacteria Isolated from non-Wheat Sourdough.</title>
        <authorList>
            <person name="Rice T."/>
            <person name="Axel C."/>
            <person name="Lynch K.M."/>
            <person name="Benz C."/>
            <person name="Arendt E.K."/>
            <person name="Coffey A."/>
        </authorList>
    </citation>
    <scope>NUCLEOTIDE SEQUENCE</scope>
    <source>
        <strain evidence="2">TR055</strain>
    </source>
</reference>
<sequence>MLLFPELLKGCVALFLILMGIHSFCILHFFHHRFH</sequence>
<keyword evidence="1" id="KW-0812">Transmembrane</keyword>
<feature type="transmembrane region" description="Helical" evidence="1">
    <location>
        <begin position="12"/>
        <end position="30"/>
    </location>
</feature>
<evidence type="ECO:0000313" key="2">
    <source>
        <dbReference type="EMBL" id="TOZ06048.1"/>
    </source>
</evidence>
<accession>A0AAJ5FM41</accession>
<evidence type="ECO:0000256" key="1">
    <source>
        <dbReference type="SAM" id="Phobius"/>
    </source>
</evidence>